<dbReference type="NCBIfam" id="TIGR01932">
    <property type="entry name" value="hflC"/>
    <property type="match status" value="1"/>
</dbReference>
<dbReference type="InterPro" id="IPR036013">
    <property type="entry name" value="Band_7/SPFH_dom_sf"/>
</dbReference>
<dbReference type="Proteomes" id="UP000036771">
    <property type="component" value="Unassembled WGS sequence"/>
</dbReference>
<reference evidence="9 10" key="1">
    <citation type="submission" date="2015-03" db="EMBL/GenBank/DDBJ databases">
        <title>Caedibacter varicaedens, whole genome shotgun sequence.</title>
        <authorList>
            <person name="Suzuki H."/>
            <person name="Dapper A.L."/>
            <person name="Gibson A.K."/>
            <person name="Jackson C."/>
            <person name="Lee H."/>
            <person name="Pejaver V.R."/>
            <person name="Doak T."/>
            <person name="Lynch M."/>
        </authorList>
    </citation>
    <scope>NUCLEOTIDE SEQUENCE [LARGE SCALE GENOMIC DNA]</scope>
</reference>
<dbReference type="OrthoDB" id="9812991at2"/>
<dbReference type="InterPro" id="IPR010200">
    <property type="entry name" value="HflC"/>
</dbReference>
<comment type="function">
    <text evidence="6">HflC and HflK could regulate a protease.</text>
</comment>
<dbReference type="AlphaFoldDB" id="A0A0K8MAF2"/>
<evidence type="ECO:0000256" key="2">
    <source>
        <dbReference type="ARBA" id="ARBA00007862"/>
    </source>
</evidence>
<evidence type="ECO:0000313" key="9">
    <source>
        <dbReference type="EMBL" id="GAO97461.1"/>
    </source>
</evidence>
<comment type="similarity">
    <text evidence="2 6">Belongs to the band 7/mec-2 family. HflC subfamily.</text>
</comment>
<organism evidence="9 10">
    <name type="scientific">Caedimonas varicaedens</name>
    <dbReference type="NCBI Taxonomy" id="1629334"/>
    <lineage>
        <taxon>Bacteria</taxon>
        <taxon>Pseudomonadati</taxon>
        <taxon>Pseudomonadota</taxon>
        <taxon>Alphaproteobacteria</taxon>
        <taxon>Holosporales</taxon>
        <taxon>Caedimonadaceae</taxon>
        <taxon>Caedimonas</taxon>
    </lineage>
</organism>
<feature type="transmembrane region" description="Helical" evidence="7">
    <location>
        <begin position="6"/>
        <end position="27"/>
    </location>
</feature>
<evidence type="ECO:0000256" key="1">
    <source>
        <dbReference type="ARBA" id="ARBA00004167"/>
    </source>
</evidence>
<keyword evidence="10" id="KW-1185">Reference proteome</keyword>
<dbReference type="PANTHER" id="PTHR42911:SF1">
    <property type="entry name" value="MODULATOR OF FTSH PROTEASE HFLC"/>
    <property type="match status" value="1"/>
</dbReference>
<gene>
    <name evidence="9" type="primary">hflC</name>
    <name evidence="9" type="ORF">Cva_00093</name>
</gene>
<name>A0A0K8MAF2_9PROT</name>
<keyword evidence="4 7" id="KW-1133">Transmembrane helix</keyword>
<evidence type="ECO:0000259" key="8">
    <source>
        <dbReference type="SMART" id="SM00244"/>
    </source>
</evidence>
<dbReference type="Gene3D" id="3.30.479.30">
    <property type="entry name" value="Band 7 domain"/>
    <property type="match status" value="1"/>
</dbReference>
<dbReference type="GO" id="GO:0008233">
    <property type="term" value="F:peptidase activity"/>
    <property type="evidence" value="ECO:0007669"/>
    <property type="project" value="UniProtKB-KW"/>
</dbReference>
<comment type="caution">
    <text evidence="9">The sequence shown here is derived from an EMBL/GenBank/DDBJ whole genome shotgun (WGS) entry which is preliminary data.</text>
</comment>
<dbReference type="Pfam" id="PF01145">
    <property type="entry name" value="Band_7"/>
    <property type="match status" value="1"/>
</dbReference>
<dbReference type="CDD" id="cd03405">
    <property type="entry name" value="SPFH_HflC"/>
    <property type="match status" value="1"/>
</dbReference>
<comment type="subcellular location">
    <subcellularLocation>
        <location evidence="1">Membrane</location>
        <topology evidence="1">Single-pass membrane protein</topology>
    </subcellularLocation>
</comment>
<protein>
    <recommendedName>
        <fullName evidence="6">Protein HflC</fullName>
    </recommendedName>
</protein>
<accession>A0A0K8MAF2</accession>
<evidence type="ECO:0000256" key="7">
    <source>
        <dbReference type="SAM" id="Phobius"/>
    </source>
</evidence>
<proteinExistence type="inferred from homology"/>
<sequence>MKQTTLTGIVAFGVALLILVSSSFFIVNQTENALVLQFGKMVHVVETPGLKLKVPFIQDVKFFDRQLLTYNLPVIEVNAGDQKRMVVDMYLRYRITDVLTFFKNVGTKEGLQNRLGKIMPDIMQEVIGRVTLSEMLSQNRANIMSEIQKKAQASAKAFGIDISDVRIIRADLPSENSEAIFNRMESERRQEAKQFRAEGNEQAQGIRAKAERERTVLIAEARKKSEILRGEGDSEATRIYAEAFGKDKEFFEFYRSMMAYKEALGDQTTTLVLSPNSSFFRFMGQNGK</sequence>
<keyword evidence="3 7" id="KW-0812">Transmembrane</keyword>
<dbReference type="GO" id="GO:0006508">
    <property type="term" value="P:proteolysis"/>
    <property type="evidence" value="ECO:0007669"/>
    <property type="project" value="UniProtKB-KW"/>
</dbReference>
<keyword evidence="9" id="KW-0645">Protease</keyword>
<dbReference type="PIRSF" id="PIRSF005651">
    <property type="entry name" value="HflC"/>
    <property type="match status" value="1"/>
</dbReference>
<dbReference type="InterPro" id="IPR001107">
    <property type="entry name" value="Band_7"/>
</dbReference>
<dbReference type="PANTHER" id="PTHR42911">
    <property type="entry name" value="MODULATOR OF FTSH PROTEASE HFLC"/>
    <property type="match status" value="1"/>
</dbReference>
<keyword evidence="9" id="KW-0378">Hydrolase</keyword>
<evidence type="ECO:0000313" key="10">
    <source>
        <dbReference type="Proteomes" id="UP000036771"/>
    </source>
</evidence>
<dbReference type="EMBL" id="BBVC01000005">
    <property type="protein sequence ID" value="GAO97461.1"/>
    <property type="molecule type" value="Genomic_DNA"/>
</dbReference>
<dbReference type="SMART" id="SM00244">
    <property type="entry name" value="PHB"/>
    <property type="match status" value="1"/>
</dbReference>
<dbReference type="SUPFAM" id="SSF117892">
    <property type="entry name" value="Band 7/SPFH domain"/>
    <property type="match status" value="1"/>
</dbReference>
<dbReference type="STRING" id="1629334.Cva_00093"/>
<evidence type="ECO:0000256" key="5">
    <source>
        <dbReference type="ARBA" id="ARBA00023136"/>
    </source>
</evidence>
<feature type="domain" description="Band 7" evidence="8">
    <location>
        <begin position="22"/>
        <end position="184"/>
    </location>
</feature>
<evidence type="ECO:0000256" key="6">
    <source>
        <dbReference type="PIRNR" id="PIRNR005651"/>
    </source>
</evidence>
<evidence type="ECO:0000256" key="3">
    <source>
        <dbReference type="ARBA" id="ARBA00022692"/>
    </source>
</evidence>
<keyword evidence="5 7" id="KW-0472">Membrane</keyword>
<evidence type="ECO:0000256" key="4">
    <source>
        <dbReference type="ARBA" id="ARBA00022989"/>
    </source>
</evidence>
<dbReference type="GO" id="GO:0016020">
    <property type="term" value="C:membrane"/>
    <property type="evidence" value="ECO:0007669"/>
    <property type="project" value="UniProtKB-SubCell"/>
</dbReference>